<dbReference type="InterPro" id="IPR050840">
    <property type="entry name" value="Adaptor_Complx_Large_Subunit"/>
</dbReference>
<dbReference type="InterPro" id="IPR011989">
    <property type="entry name" value="ARM-like"/>
</dbReference>
<dbReference type="PIRSF" id="PIRSF037091">
    <property type="entry name" value="AP2_complex_alpha"/>
    <property type="match status" value="1"/>
</dbReference>
<comment type="similarity">
    <text evidence="5">Belongs to the adaptor complexes large subunit family.</text>
</comment>
<feature type="compositionally biased region" description="Basic and acidic residues" evidence="6">
    <location>
        <begin position="602"/>
        <end position="616"/>
    </location>
</feature>
<feature type="compositionally biased region" description="Low complexity" evidence="6">
    <location>
        <begin position="788"/>
        <end position="797"/>
    </location>
</feature>
<dbReference type="SUPFAM" id="SSF48371">
    <property type="entry name" value="ARM repeat"/>
    <property type="match status" value="1"/>
</dbReference>
<dbReference type="EMBL" id="LDAU01000154">
    <property type="protein sequence ID" value="KRX02553.1"/>
    <property type="molecule type" value="Genomic_DNA"/>
</dbReference>
<keyword evidence="2 5" id="KW-0813">Transport</keyword>
<organism evidence="8 9">
    <name type="scientific">Pseudocohnilembus persalinus</name>
    <name type="common">Ciliate</name>
    <dbReference type="NCBI Taxonomy" id="266149"/>
    <lineage>
        <taxon>Eukaryota</taxon>
        <taxon>Sar</taxon>
        <taxon>Alveolata</taxon>
        <taxon>Ciliophora</taxon>
        <taxon>Intramacronucleata</taxon>
        <taxon>Oligohymenophorea</taxon>
        <taxon>Scuticociliatia</taxon>
        <taxon>Philasterida</taxon>
        <taxon>Pseudocohnilembidae</taxon>
        <taxon>Pseudocohnilembus</taxon>
    </lineage>
</organism>
<dbReference type="FunCoup" id="A0A0V0QJU3">
    <property type="interactions" value="234"/>
</dbReference>
<dbReference type="OrthoDB" id="29308at2759"/>
<dbReference type="SMART" id="SM01356">
    <property type="entry name" value="AP4E_app_platf"/>
    <property type="match status" value="1"/>
</dbReference>
<feature type="compositionally biased region" description="Polar residues" evidence="6">
    <location>
        <begin position="617"/>
        <end position="640"/>
    </location>
</feature>
<dbReference type="Pfam" id="PF01602">
    <property type="entry name" value="Adaptin_N"/>
    <property type="match status" value="1"/>
</dbReference>
<keyword evidence="9" id="KW-1185">Reference proteome</keyword>
<keyword evidence="5" id="KW-0254">Endocytosis</keyword>
<dbReference type="GO" id="GO:0016192">
    <property type="term" value="P:vesicle-mediated transport"/>
    <property type="evidence" value="ECO:0007669"/>
    <property type="project" value="InterPro"/>
</dbReference>
<comment type="subcellular location">
    <subcellularLocation>
        <location evidence="1">Endomembrane system</location>
        <topology evidence="1">Peripheral membrane protein</topology>
    </subcellularLocation>
    <subcellularLocation>
        <location evidence="5">Membrane</location>
        <location evidence="5">Coated pit</location>
    </subcellularLocation>
</comment>
<sequence length="907" mass="103126">MLGHDASFCHILAVNCTRSTNLSLKKLGYQCCTLFLNEDSEFLILLIANFQKDLTGGIHEIVIALTALAKLLNSTMVNALYNTVQGLLTHQTDLVRKKAIMVYQRIYQLNPGMVTDYDEKMRRALCDKEPSVMGASLNLYYERCVNNPTPYKDQTSSFVIILKQVIEHKLPREFDYHRMPAPWIQIKILQILAQLGANDLKTSEQMYEVLSMCLKRCDDTGINIGEAVTYQCVKTIASIYPDPTLLESASNSISKIFDRMKTSLYQTNNLKYMAINALIKIAEVESKYVVKHQKTIVEWLESNDETLKREILKLLCKITNNTNVQAIVDKLIFYMKAASDPHYKKELVTNICQLSEQFAPNQEWFLKTMILVFEFGGEFIDNALLNNFLKLLSEHYQAEGSDFGGYLIQNFLEILQKQQNYGDQMYRMISWVLGEIGAQQYSNDPDQIREICEQLLTIITNEFEEAGTRSWILSALAKLSSTPSFDMGEELQACLEYYQSSKNIDIHQRSQDFIKLRKYNAALRSSSMVNLDENLSFLDGFVKNALLSGAQSYDPQKSIQAAMGVQNNSAQIYFEAKVPDKLYTKHNADMESQVKTTSSLWSKEHGYQGKLPENKVSETVLNKPTQPTAIQKTFEGTKSISSKEFEGQGRPSNPNQGNIGGLQYQSKQPQKEDPKEAEQNKLASQLFGGVENNASVNNKNVFESYNKQIQQQKNQQQQKTVQQQNQSNNNNSNNQDLIDLLGEDITNSSVNNQSQNNRQGPPVFGNRAKGPPVFGSKSQGPPVFGAAKQKQPQQKQQQQYQQQFEKLNIGIEQYEQLWENLSQEIETSIQSKINNEQSLRECWEKLGINIIDISDNELICGGISRDQKQNLLVYSVYNANGELNLTLKSNNMTDINKVISFIKQFYV</sequence>
<evidence type="ECO:0000256" key="1">
    <source>
        <dbReference type="ARBA" id="ARBA00004184"/>
    </source>
</evidence>
<protein>
    <recommendedName>
        <fullName evidence="5">AP-2 complex subunit alpha</fullName>
    </recommendedName>
</protein>
<dbReference type="Pfam" id="PF14807">
    <property type="entry name" value="AP4E_app_platf"/>
    <property type="match status" value="1"/>
</dbReference>
<dbReference type="OMA" id="QSHYRED"/>
<dbReference type="InterPro" id="IPR028269">
    <property type="entry name" value="AP4E1_C"/>
</dbReference>
<evidence type="ECO:0000256" key="6">
    <source>
        <dbReference type="SAM" id="MobiDB-lite"/>
    </source>
</evidence>
<dbReference type="InterPro" id="IPR017104">
    <property type="entry name" value="AP2_complex_asu"/>
</dbReference>
<feature type="region of interest" description="Disordered" evidence="6">
    <location>
        <begin position="593"/>
        <end position="679"/>
    </location>
</feature>
<proteinExistence type="inferred from homology"/>
<feature type="compositionally biased region" description="Low complexity" evidence="6">
    <location>
        <begin position="708"/>
        <end position="735"/>
    </location>
</feature>
<dbReference type="PANTHER" id="PTHR22780">
    <property type="entry name" value="ADAPTIN, ALPHA/GAMMA/EPSILON"/>
    <property type="match status" value="1"/>
</dbReference>
<comment type="caution">
    <text evidence="8">The sequence shown here is derived from an EMBL/GenBank/DDBJ whole genome shotgun (WGS) entry which is preliminary data.</text>
</comment>
<feature type="compositionally biased region" description="Low complexity" evidence="6">
    <location>
        <begin position="747"/>
        <end position="759"/>
    </location>
</feature>
<evidence type="ECO:0000259" key="7">
    <source>
        <dbReference type="SMART" id="SM01356"/>
    </source>
</evidence>
<evidence type="ECO:0000256" key="3">
    <source>
        <dbReference type="ARBA" id="ARBA00022927"/>
    </source>
</evidence>
<dbReference type="GO" id="GO:0012505">
    <property type="term" value="C:endomembrane system"/>
    <property type="evidence" value="ECO:0007669"/>
    <property type="project" value="UniProtKB-SubCell"/>
</dbReference>
<dbReference type="GO" id="GO:0006886">
    <property type="term" value="P:intracellular protein transport"/>
    <property type="evidence" value="ECO:0007669"/>
    <property type="project" value="InterPro"/>
</dbReference>
<name>A0A0V0QJU3_PSEPJ</name>
<feature type="region of interest" description="Disordered" evidence="6">
    <location>
        <begin position="708"/>
        <end position="797"/>
    </location>
</feature>
<evidence type="ECO:0000313" key="8">
    <source>
        <dbReference type="EMBL" id="KRX02553.1"/>
    </source>
</evidence>
<dbReference type="InParanoid" id="A0A0V0QJU3"/>
<dbReference type="GO" id="GO:0030117">
    <property type="term" value="C:membrane coat"/>
    <property type="evidence" value="ECO:0007669"/>
    <property type="project" value="InterPro"/>
</dbReference>
<evidence type="ECO:0000256" key="5">
    <source>
        <dbReference type="PIRNR" id="PIRNR037091"/>
    </source>
</evidence>
<gene>
    <name evidence="8" type="ORF">PPERSA_11893</name>
</gene>
<comment type="function">
    <text evidence="5">Adaptins are components of the adaptor complexes which link clathrin to receptors in coated vesicles. Clathrin-associated protein complexes are believed to interact with the cytoplasmic tails of membrane proteins, leading to their selection and concentration.</text>
</comment>
<keyword evidence="3 5" id="KW-0653">Protein transport</keyword>
<accession>A0A0V0QJU3</accession>
<dbReference type="InterPro" id="IPR016024">
    <property type="entry name" value="ARM-type_fold"/>
</dbReference>
<feature type="compositionally biased region" description="Polar residues" evidence="6">
    <location>
        <begin position="650"/>
        <end position="668"/>
    </location>
</feature>
<dbReference type="AlphaFoldDB" id="A0A0V0QJU3"/>
<feature type="domain" description="AP-4 complex subunit epsilon-1 C-terminal" evidence="7">
    <location>
        <begin position="805"/>
        <end position="907"/>
    </location>
</feature>
<dbReference type="Proteomes" id="UP000054937">
    <property type="component" value="Unassembled WGS sequence"/>
</dbReference>
<keyword evidence="5" id="KW-0168">Coated pit</keyword>
<evidence type="ECO:0000313" key="9">
    <source>
        <dbReference type="Proteomes" id="UP000054937"/>
    </source>
</evidence>
<feature type="compositionally biased region" description="Basic and acidic residues" evidence="6">
    <location>
        <begin position="669"/>
        <end position="679"/>
    </location>
</feature>
<keyword evidence="4 5" id="KW-0472">Membrane</keyword>
<dbReference type="InterPro" id="IPR002553">
    <property type="entry name" value="Clathrin/coatomer_adapt-like_N"/>
</dbReference>
<evidence type="ECO:0000256" key="4">
    <source>
        <dbReference type="ARBA" id="ARBA00023136"/>
    </source>
</evidence>
<reference evidence="8 9" key="1">
    <citation type="journal article" date="2015" name="Sci. Rep.">
        <title>Genome of the facultative scuticociliatosis pathogen Pseudocohnilembus persalinus provides insight into its virulence through horizontal gene transfer.</title>
        <authorList>
            <person name="Xiong J."/>
            <person name="Wang G."/>
            <person name="Cheng J."/>
            <person name="Tian M."/>
            <person name="Pan X."/>
            <person name="Warren A."/>
            <person name="Jiang C."/>
            <person name="Yuan D."/>
            <person name="Miao W."/>
        </authorList>
    </citation>
    <scope>NUCLEOTIDE SEQUENCE [LARGE SCALE GENOMIC DNA]</scope>
    <source>
        <strain evidence="8">36N120E</strain>
    </source>
</reference>
<dbReference type="Gene3D" id="1.25.10.10">
    <property type="entry name" value="Leucine-rich Repeat Variant"/>
    <property type="match status" value="1"/>
</dbReference>
<evidence type="ECO:0000256" key="2">
    <source>
        <dbReference type="ARBA" id="ARBA00022448"/>
    </source>
</evidence>